<evidence type="ECO:0000259" key="2">
    <source>
        <dbReference type="Pfam" id="PF01965"/>
    </source>
</evidence>
<dbReference type="OrthoDB" id="543156at2759"/>
<evidence type="ECO:0000313" key="3">
    <source>
        <dbReference type="EMBL" id="TFL07117.1"/>
    </source>
</evidence>
<feature type="signal peptide" evidence="1">
    <location>
        <begin position="1"/>
        <end position="19"/>
    </location>
</feature>
<evidence type="ECO:0000313" key="4">
    <source>
        <dbReference type="Proteomes" id="UP000305067"/>
    </source>
</evidence>
<reference evidence="3 4" key="1">
    <citation type="journal article" date="2019" name="Nat. Ecol. Evol.">
        <title>Megaphylogeny resolves global patterns of mushroom evolution.</title>
        <authorList>
            <person name="Varga T."/>
            <person name="Krizsan K."/>
            <person name="Foldi C."/>
            <person name="Dima B."/>
            <person name="Sanchez-Garcia M."/>
            <person name="Sanchez-Ramirez S."/>
            <person name="Szollosi G.J."/>
            <person name="Szarkandi J.G."/>
            <person name="Papp V."/>
            <person name="Albert L."/>
            <person name="Andreopoulos W."/>
            <person name="Angelini C."/>
            <person name="Antonin V."/>
            <person name="Barry K.W."/>
            <person name="Bougher N.L."/>
            <person name="Buchanan P."/>
            <person name="Buyck B."/>
            <person name="Bense V."/>
            <person name="Catcheside P."/>
            <person name="Chovatia M."/>
            <person name="Cooper J."/>
            <person name="Damon W."/>
            <person name="Desjardin D."/>
            <person name="Finy P."/>
            <person name="Geml J."/>
            <person name="Haridas S."/>
            <person name="Hughes K."/>
            <person name="Justo A."/>
            <person name="Karasinski D."/>
            <person name="Kautmanova I."/>
            <person name="Kiss B."/>
            <person name="Kocsube S."/>
            <person name="Kotiranta H."/>
            <person name="LaButti K.M."/>
            <person name="Lechner B.E."/>
            <person name="Liimatainen K."/>
            <person name="Lipzen A."/>
            <person name="Lukacs Z."/>
            <person name="Mihaltcheva S."/>
            <person name="Morgado L.N."/>
            <person name="Niskanen T."/>
            <person name="Noordeloos M.E."/>
            <person name="Ohm R.A."/>
            <person name="Ortiz-Santana B."/>
            <person name="Ovrebo C."/>
            <person name="Racz N."/>
            <person name="Riley R."/>
            <person name="Savchenko A."/>
            <person name="Shiryaev A."/>
            <person name="Soop K."/>
            <person name="Spirin V."/>
            <person name="Szebenyi C."/>
            <person name="Tomsovsky M."/>
            <person name="Tulloss R.E."/>
            <person name="Uehling J."/>
            <person name="Grigoriev I.V."/>
            <person name="Vagvolgyi C."/>
            <person name="Papp T."/>
            <person name="Martin F.M."/>
            <person name="Miettinen O."/>
            <person name="Hibbett D.S."/>
            <person name="Nagy L.G."/>
        </authorList>
    </citation>
    <scope>NUCLEOTIDE SEQUENCE [LARGE SCALE GENOMIC DNA]</scope>
    <source>
        <strain evidence="3 4">CBS 309.79</strain>
    </source>
</reference>
<keyword evidence="4" id="KW-1185">Reference proteome</keyword>
<sequence>MHLLKFASVLASAGSLVAAQAANTTELPVNYGMIIFPNFQTLDVFGPLEVLTGLSRYFRMNLRIIAPTMNLTSQSATSAAMNTTGSDYSFHIKPTHTFDNPPEDLEVLIIPGGGWTRSPDVPPVLEYVKEVFPKLKYLITVCTGSMIAARAGVLDGLNATTNKAAWKEVTSKRAEVNWIPKARWVVDGNVWTTSGISAGIDGTLAFVSEIYGKNYSEIIATKMEYEAHTDPSWDPWADFYNLTKPEDTATASFISTDLHLLDAEDGPW</sequence>
<accession>A0A5C3R0K4</accession>
<evidence type="ECO:0000256" key="1">
    <source>
        <dbReference type="SAM" id="SignalP"/>
    </source>
</evidence>
<keyword evidence="1" id="KW-0732">Signal</keyword>
<dbReference type="InterPro" id="IPR002818">
    <property type="entry name" value="DJ-1/PfpI"/>
</dbReference>
<dbReference type="CDD" id="cd03139">
    <property type="entry name" value="GATase1_PfpI_2"/>
    <property type="match status" value="1"/>
</dbReference>
<feature type="domain" description="DJ-1/PfpI" evidence="2">
    <location>
        <begin position="33"/>
        <end position="207"/>
    </location>
</feature>
<dbReference type="InterPro" id="IPR052158">
    <property type="entry name" value="INH-QAR"/>
</dbReference>
<dbReference type="InterPro" id="IPR029062">
    <property type="entry name" value="Class_I_gatase-like"/>
</dbReference>
<gene>
    <name evidence="3" type="ORF">BDV98DRAFT_538559</name>
</gene>
<dbReference type="Pfam" id="PF01965">
    <property type="entry name" value="DJ-1_PfpI"/>
    <property type="match status" value="1"/>
</dbReference>
<proteinExistence type="predicted"/>
<dbReference type="SUPFAM" id="SSF52317">
    <property type="entry name" value="Class I glutamine amidotransferase-like"/>
    <property type="match status" value="1"/>
</dbReference>
<protein>
    <submittedName>
        <fullName evidence="3">DJ-1/PfpI family protein</fullName>
    </submittedName>
</protein>
<feature type="chain" id="PRO_5023042129" evidence="1">
    <location>
        <begin position="20"/>
        <end position="268"/>
    </location>
</feature>
<dbReference type="Proteomes" id="UP000305067">
    <property type="component" value="Unassembled WGS sequence"/>
</dbReference>
<organism evidence="3 4">
    <name type="scientific">Pterulicium gracile</name>
    <dbReference type="NCBI Taxonomy" id="1884261"/>
    <lineage>
        <taxon>Eukaryota</taxon>
        <taxon>Fungi</taxon>
        <taxon>Dikarya</taxon>
        <taxon>Basidiomycota</taxon>
        <taxon>Agaricomycotina</taxon>
        <taxon>Agaricomycetes</taxon>
        <taxon>Agaricomycetidae</taxon>
        <taxon>Agaricales</taxon>
        <taxon>Pleurotineae</taxon>
        <taxon>Pterulaceae</taxon>
        <taxon>Pterulicium</taxon>
    </lineage>
</organism>
<dbReference type="PANTHER" id="PTHR43130:SF15">
    <property type="entry name" value="THIJ_PFPI FAMILY PROTEIN (AFU_ORTHOLOGUE AFUA_5G14240)"/>
    <property type="match status" value="1"/>
</dbReference>
<dbReference type="EMBL" id="ML178814">
    <property type="protein sequence ID" value="TFL07117.1"/>
    <property type="molecule type" value="Genomic_DNA"/>
</dbReference>
<name>A0A5C3R0K4_9AGAR</name>
<dbReference type="AlphaFoldDB" id="A0A5C3R0K4"/>
<dbReference type="STRING" id="1884261.A0A5C3R0K4"/>
<dbReference type="PANTHER" id="PTHR43130">
    <property type="entry name" value="ARAC-FAMILY TRANSCRIPTIONAL REGULATOR"/>
    <property type="match status" value="1"/>
</dbReference>
<dbReference type="Gene3D" id="3.40.50.880">
    <property type="match status" value="1"/>
</dbReference>